<reference evidence="4 5" key="1">
    <citation type="journal article" date="2015" name="Proc. Natl. Acad. Sci. U.S.A.">
        <title>The resurrection genome of Boea hygrometrica: A blueprint for survival of dehydration.</title>
        <authorList>
            <person name="Xiao L."/>
            <person name="Yang G."/>
            <person name="Zhang L."/>
            <person name="Yang X."/>
            <person name="Zhao S."/>
            <person name="Ji Z."/>
            <person name="Zhou Q."/>
            <person name="Hu M."/>
            <person name="Wang Y."/>
            <person name="Chen M."/>
            <person name="Xu Y."/>
            <person name="Jin H."/>
            <person name="Xiao X."/>
            <person name="Hu G."/>
            <person name="Bao F."/>
            <person name="Hu Y."/>
            <person name="Wan P."/>
            <person name="Li L."/>
            <person name="Deng X."/>
            <person name="Kuang T."/>
            <person name="Xiang C."/>
            <person name="Zhu J.K."/>
            <person name="Oliver M.J."/>
            <person name="He Y."/>
        </authorList>
    </citation>
    <scope>NUCLEOTIDE SEQUENCE [LARGE SCALE GENOMIC DNA]</scope>
    <source>
        <strain evidence="5">cv. XS01</strain>
    </source>
</reference>
<dbReference type="PROSITE" id="PS50158">
    <property type="entry name" value="ZF_CCHC"/>
    <property type="match status" value="1"/>
</dbReference>
<gene>
    <name evidence="4" type="ORF">F511_40158</name>
</gene>
<feature type="region of interest" description="Disordered" evidence="2">
    <location>
        <begin position="291"/>
        <end position="328"/>
    </location>
</feature>
<organism evidence="4 5">
    <name type="scientific">Dorcoceras hygrometricum</name>
    <dbReference type="NCBI Taxonomy" id="472368"/>
    <lineage>
        <taxon>Eukaryota</taxon>
        <taxon>Viridiplantae</taxon>
        <taxon>Streptophyta</taxon>
        <taxon>Embryophyta</taxon>
        <taxon>Tracheophyta</taxon>
        <taxon>Spermatophyta</taxon>
        <taxon>Magnoliopsida</taxon>
        <taxon>eudicotyledons</taxon>
        <taxon>Gunneridae</taxon>
        <taxon>Pentapetalae</taxon>
        <taxon>asterids</taxon>
        <taxon>lamiids</taxon>
        <taxon>Lamiales</taxon>
        <taxon>Gesneriaceae</taxon>
        <taxon>Didymocarpoideae</taxon>
        <taxon>Trichosporeae</taxon>
        <taxon>Loxocarpinae</taxon>
        <taxon>Dorcoceras</taxon>
    </lineage>
</organism>
<dbReference type="GO" id="GO:0008270">
    <property type="term" value="F:zinc ion binding"/>
    <property type="evidence" value="ECO:0007669"/>
    <property type="project" value="UniProtKB-KW"/>
</dbReference>
<feature type="region of interest" description="Disordered" evidence="2">
    <location>
        <begin position="152"/>
        <end position="192"/>
    </location>
</feature>
<keyword evidence="1" id="KW-0863">Zinc-finger</keyword>
<keyword evidence="1" id="KW-0862">Zinc</keyword>
<feature type="domain" description="CCHC-type" evidence="3">
    <location>
        <begin position="267"/>
        <end position="281"/>
    </location>
</feature>
<dbReference type="GO" id="GO:0003676">
    <property type="term" value="F:nucleic acid binding"/>
    <property type="evidence" value="ECO:0007669"/>
    <property type="project" value="InterPro"/>
</dbReference>
<keyword evidence="1" id="KW-0479">Metal-binding</keyword>
<feature type="compositionally biased region" description="Polar residues" evidence="2">
    <location>
        <begin position="302"/>
        <end position="313"/>
    </location>
</feature>
<feature type="compositionally biased region" description="Low complexity" evidence="2">
    <location>
        <begin position="154"/>
        <end position="168"/>
    </location>
</feature>
<protein>
    <recommendedName>
        <fullName evidence="3">CCHC-type domain-containing protein</fullName>
    </recommendedName>
</protein>
<dbReference type="AlphaFoldDB" id="A0A2Z7CKX6"/>
<accession>A0A2Z7CKX6</accession>
<sequence>MIPNTNISGMAANHVREMGAAHALNHTKYQHQLGLKGHVACERIGSYPSAHSYASCQQGLAQGKQQPIRDANNSTGTTKYTLLNITAHAHLYTSPFQSCNYKLTSVPSLLSYNYQNRGSEQSVLKPDKPNNNNQLRNVMYRNSNWELQAQPALSYPSSTTDSSKRSASYNYQNRGSEQSDLKPDKPNNNNQLRNVMYRNSNWELQAQPALSYPSSTTDSSKRSARFGKDLSVQICSSHVDGSRGGVTCGQCRGRHMTSQCRGVRGLCHQCVQPGHFSRVCPLMGGQAVSQLQQGSAGGSSQTPQPFAQSQRSGFQPREPSRFGGSATSFSVSEREPLCNAILINCRRFTPPFGARLVALSSSSLGLSIDTNLETWIDILREREVVAESDIFAIVDQWFFRSLAALDLGFWRSSCCVLPRAGEAGGLSRVLELS</sequence>
<dbReference type="Proteomes" id="UP000250235">
    <property type="component" value="Unassembled WGS sequence"/>
</dbReference>
<dbReference type="OrthoDB" id="1751882at2759"/>
<keyword evidence="5" id="KW-1185">Reference proteome</keyword>
<feature type="compositionally biased region" description="Low complexity" evidence="2">
    <location>
        <begin position="291"/>
        <end position="301"/>
    </location>
</feature>
<evidence type="ECO:0000313" key="5">
    <source>
        <dbReference type="Proteomes" id="UP000250235"/>
    </source>
</evidence>
<evidence type="ECO:0000256" key="2">
    <source>
        <dbReference type="SAM" id="MobiDB-lite"/>
    </source>
</evidence>
<evidence type="ECO:0000313" key="4">
    <source>
        <dbReference type="EMBL" id="KZV47741.1"/>
    </source>
</evidence>
<evidence type="ECO:0000259" key="3">
    <source>
        <dbReference type="PROSITE" id="PS50158"/>
    </source>
</evidence>
<proteinExistence type="predicted"/>
<name>A0A2Z7CKX6_9LAMI</name>
<dbReference type="InterPro" id="IPR001878">
    <property type="entry name" value="Znf_CCHC"/>
</dbReference>
<evidence type="ECO:0000256" key="1">
    <source>
        <dbReference type="PROSITE-ProRule" id="PRU00047"/>
    </source>
</evidence>
<dbReference type="EMBL" id="KQ994701">
    <property type="protein sequence ID" value="KZV47741.1"/>
    <property type="molecule type" value="Genomic_DNA"/>
</dbReference>